<dbReference type="AlphaFoldDB" id="E8ZKV2"/>
<evidence type="ECO:0000313" key="3">
    <source>
        <dbReference type="Proteomes" id="UP000008637"/>
    </source>
</evidence>
<reference evidence="2 3" key="1">
    <citation type="journal article" date="2011" name="J. Bacteriol.">
        <title>Complete genome sequence of Mycoplasma haemofelis, a hemotropic mycoplasma.</title>
        <authorList>
            <person name="Barker E.N."/>
            <person name="Helps C.R."/>
            <person name="Peters I.R."/>
            <person name="Darby A.C."/>
            <person name="Radford A.D."/>
            <person name="Tasker S."/>
        </authorList>
    </citation>
    <scope>NUCLEOTIDE SEQUENCE [LARGE SCALE GENOMIC DNA]</scope>
    <source>
        <strain evidence="2 3">Langford 1</strain>
    </source>
</reference>
<keyword evidence="3" id="KW-1185">Reference proteome</keyword>
<sequence>MSIPLPAKVATGVLVGGTAAAGGSFLYKGTSKPQTYSIKDLLASKNPEKRLISTSDSGSSAEWKAAWKAYRDTYKDRDSNPFSLTATQLKDSSSDPNAPNELISGCKSLFMEQVVDTEGEKYKTVLGYCTRNTLVKDLILESNRNLMPESGGNWGEIWKDYRKANEGKGKDQDTWKLTDWENKKDQDSSASDDLPKKCKTKLETSSGVKTVNDYQDVVNWCSTAK</sequence>
<dbReference type="KEGG" id="mha:HF1_02600"/>
<dbReference type="HOGENOM" id="CLU_098620_0_0_14"/>
<proteinExistence type="predicted"/>
<dbReference type="EMBL" id="FR773153">
    <property type="protein sequence ID" value="CBY92268.1"/>
    <property type="molecule type" value="Genomic_DNA"/>
</dbReference>
<feature type="region of interest" description="Disordered" evidence="1">
    <location>
        <begin position="166"/>
        <end position="196"/>
    </location>
</feature>
<organism evidence="2 3">
    <name type="scientific">Mycoplasma haemofelis (strain Langford 1)</name>
    <name type="common">Haemobartonella felis</name>
    <dbReference type="NCBI Taxonomy" id="941640"/>
    <lineage>
        <taxon>Bacteria</taxon>
        <taxon>Bacillati</taxon>
        <taxon>Mycoplasmatota</taxon>
        <taxon>Mollicutes</taxon>
        <taxon>Mycoplasmataceae</taxon>
        <taxon>Mycoplasma</taxon>
    </lineage>
</organism>
<gene>
    <name evidence="2" type="ordered locus">HF1_02600</name>
</gene>
<dbReference type="Proteomes" id="UP000008637">
    <property type="component" value="Chromosome"/>
</dbReference>
<accession>E8ZKV2</accession>
<evidence type="ECO:0000256" key="1">
    <source>
        <dbReference type="SAM" id="MobiDB-lite"/>
    </source>
</evidence>
<name>E8ZKV2_MYCHL</name>
<protein>
    <submittedName>
        <fullName evidence="2">Uncharacterized protein</fullName>
    </submittedName>
</protein>
<dbReference type="OrthoDB" id="9823323at2"/>
<evidence type="ECO:0000313" key="2">
    <source>
        <dbReference type="EMBL" id="CBY92268.1"/>
    </source>
</evidence>